<comment type="caution">
    <text evidence="1">The sequence shown here is derived from an EMBL/GenBank/DDBJ whole genome shotgun (WGS) entry which is preliminary data.</text>
</comment>
<dbReference type="AlphaFoldDB" id="A0A699V3Z0"/>
<dbReference type="EMBL" id="BKCJ011399509">
    <property type="protein sequence ID" value="GFD29952.1"/>
    <property type="molecule type" value="Genomic_DNA"/>
</dbReference>
<name>A0A699V3Z0_TANCI</name>
<sequence length="88" mass="9750">MKKKGVRTQKESQIYCGQFISKLARKCRVLTKDVVRSLSALIYCRDLDTTTLRDLIESYGKLILEDPQPGVPRVAISTSTTTVSATTG</sequence>
<evidence type="ECO:0000313" key="1">
    <source>
        <dbReference type="EMBL" id="GFD29952.1"/>
    </source>
</evidence>
<gene>
    <name evidence="1" type="ORF">Tci_901921</name>
</gene>
<protein>
    <submittedName>
        <fullName evidence="1">Uncharacterized protein</fullName>
    </submittedName>
</protein>
<proteinExistence type="predicted"/>
<organism evidence="1">
    <name type="scientific">Tanacetum cinerariifolium</name>
    <name type="common">Dalmatian daisy</name>
    <name type="synonym">Chrysanthemum cinerariifolium</name>
    <dbReference type="NCBI Taxonomy" id="118510"/>
    <lineage>
        <taxon>Eukaryota</taxon>
        <taxon>Viridiplantae</taxon>
        <taxon>Streptophyta</taxon>
        <taxon>Embryophyta</taxon>
        <taxon>Tracheophyta</taxon>
        <taxon>Spermatophyta</taxon>
        <taxon>Magnoliopsida</taxon>
        <taxon>eudicotyledons</taxon>
        <taxon>Gunneridae</taxon>
        <taxon>Pentapetalae</taxon>
        <taxon>asterids</taxon>
        <taxon>campanulids</taxon>
        <taxon>Asterales</taxon>
        <taxon>Asteraceae</taxon>
        <taxon>Asteroideae</taxon>
        <taxon>Anthemideae</taxon>
        <taxon>Anthemidinae</taxon>
        <taxon>Tanacetum</taxon>
    </lineage>
</organism>
<accession>A0A699V3Z0</accession>
<reference evidence="1" key="1">
    <citation type="journal article" date="2019" name="Sci. Rep.">
        <title>Draft genome of Tanacetum cinerariifolium, the natural source of mosquito coil.</title>
        <authorList>
            <person name="Yamashiro T."/>
            <person name="Shiraishi A."/>
            <person name="Satake H."/>
            <person name="Nakayama K."/>
        </authorList>
    </citation>
    <scope>NUCLEOTIDE SEQUENCE</scope>
</reference>